<reference evidence="2" key="1">
    <citation type="submission" date="2021-04" db="EMBL/GenBank/DDBJ databases">
        <authorList>
            <person name="Tunstrom K."/>
        </authorList>
    </citation>
    <scope>NUCLEOTIDE SEQUENCE</scope>
</reference>
<gene>
    <name evidence="2" type="ORF">PAPOLLO_LOCUS1718</name>
</gene>
<evidence type="ECO:0000256" key="1">
    <source>
        <dbReference type="SAM" id="MobiDB-lite"/>
    </source>
</evidence>
<evidence type="ECO:0000313" key="3">
    <source>
        <dbReference type="Proteomes" id="UP000691718"/>
    </source>
</evidence>
<name>A0A8S3W3S5_PARAO</name>
<dbReference type="AlphaFoldDB" id="A0A8S3W3S5"/>
<accession>A0A8S3W3S5</accession>
<feature type="compositionally biased region" description="Basic and acidic residues" evidence="1">
    <location>
        <begin position="31"/>
        <end position="40"/>
    </location>
</feature>
<protein>
    <submittedName>
        <fullName evidence="2">(apollo) hypothetical protein</fullName>
    </submittedName>
</protein>
<dbReference type="OrthoDB" id="7480128at2759"/>
<organism evidence="2 3">
    <name type="scientific">Parnassius apollo</name>
    <name type="common">Apollo butterfly</name>
    <name type="synonym">Papilio apollo</name>
    <dbReference type="NCBI Taxonomy" id="110799"/>
    <lineage>
        <taxon>Eukaryota</taxon>
        <taxon>Metazoa</taxon>
        <taxon>Ecdysozoa</taxon>
        <taxon>Arthropoda</taxon>
        <taxon>Hexapoda</taxon>
        <taxon>Insecta</taxon>
        <taxon>Pterygota</taxon>
        <taxon>Neoptera</taxon>
        <taxon>Endopterygota</taxon>
        <taxon>Lepidoptera</taxon>
        <taxon>Glossata</taxon>
        <taxon>Ditrysia</taxon>
        <taxon>Papilionoidea</taxon>
        <taxon>Papilionidae</taxon>
        <taxon>Parnassiinae</taxon>
        <taxon>Parnassini</taxon>
        <taxon>Parnassius</taxon>
        <taxon>Parnassius</taxon>
    </lineage>
</organism>
<dbReference type="EMBL" id="CAJQZP010000108">
    <property type="protein sequence ID" value="CAG4938967.1"/>
    <property type="molecule type" value="Genomic_DNA"/>
</dbReference>
<keyword evidence="3" id="KW-1185">Reference proteome</keyword>
<sequence length="102" mass="11280">MSLSALVRSMVGSAESWDAVVSFCEDVMSQKETAEREREISTPLPWPQKAHRAQEKGGQRPFPAPMNKSRGEGLGEAPAPYSMDPRRRHAWVSARASEVIQG</sequence>
<feature type="region of interest" description="Disordered" evidence="1">
    <location>
        <begin position="31"/>
        <end position="88"/>
    </location>
</feature>
<comment type="caution">
    <text evidence="2">The sequence shown here is derived from an EMBL/GenBank/DDBJ whole genome shotgun (WGS) entry which is preliminary data.</text>
</comment>
<evidence type="ECO:0000313" key="2">
    <source>
        <dbReference type="EMBL" id="CAG4938967.1"/>
    </source>
</evidence>
<proteinExistence type="predicted"/>
<dbReference type="Proteomes" id="UP000691718">
    <property type="component" value="Unassembled WGS sequence"/>
</dbReference>